<dbReference type="HOGENOM" id="CLU_1080304_0_0_11"/>
<keyword evidence="2" id="KW-0614">Plasmid</keyword>
<gene>
    <name evidence="2" type="ordered locus">Achl_3942</name>
</gene>
<geneLocation type="plasmid" evidence="2 3">
    <name>pACHL01</name>
</geneLocation>
<dbReference type="Gene3D" id="3.40.50.300">
    <property type="entry name" value="P-loop containing nucleotide triphosphate hydrolases"/>
    <property type="match status" value="1"/>
</dbReference>
<sequence length="257" mass="27380">MFPGMNLIHPCRAAATRWHDSAPSELDFVLGTDQDGTPAVFRPAVDGHLFLTGGPGTGKTVLLNALAAAGVQDMEVHVADAWAAVDPSDGIRLNGVTRFASSAEECAVMLEAILSQVKDRIRQCGLEGVRSFAALAQTPCRILVILDDVRHLLTDDAYSTPGDGPAKARSVACIQEIAKSATLAGVTFAFSSQWTADESGVLTGSVFDSCSRLALESTRHWYAWHAADESPRTQQPTRIGSYKPLGGPASQLTMENR</sequence>
<evidence type="ECO:0000313" key="2">
    <source>
        <dbReference type="EMBL" id="ACL41893.1"/>
    </source>
</evidence>
<accession>B8HHJ6</accession>
<protein>
    <submittedName>
        <fullName evidence="2">Cell divisionFtsK/SpoIIIE</fullName>
    </submittedName>
</protein>
<keyword evidence="2" id="KW-0131">Cell cycle</keyword>
<evidence type="ECO:0000313" key="3">
    <source>
        <dbReference type="Proteomes" id="UP000002505"/>
    </source>
</evidence>
<organism evidence="2 3">
    <name type="scientific">Pseudarthrobacter chlorophenolicus (strain ATCC 700700 / DSM 12829 / CIP 107037 / JCM 12360 / KCTC 9906 / NCIMB 13794 / A6)</name>
    <name type="common">Arthrobacter chlorophenolicus</name>
    <dbReference type="NCBI Taxonomy" id="452863"/>
    <lineage>
        <taxon>Bacteria</taxon>
        <taxon>Bacillati</taxon>
        <taxon>Actinomycetota</taxon>
        <taxon>Actinomycetes</taxon>
        <taxon>Micrococcales</taxon>
        <taxon>Micrococcaceae</taxon>
        <taxon>Pseudarthrobacter</taxon>
    </lineage>
</organism>
<dbReference type="EMBL" id="CP001342">
    <property type="protein sequence ID" value="ACL41893.1"/>
    <property type="molecule type" value="Genomic_DNA"/>
</dbReference>
<feature type="region of interest" description="Disordered" evidence="1">
    <location>
        <begin position="232"/>
        <end position="257"/>
    </location>
</feature>
<evidence type="ECO:0000256" key="1">
    <source>
        <dbReference type="SAM" id="MobiDB-lite"/>
    </source>
</evidence>
<dbReference type="AlphaFoldDB" id="B8HHJ6"/>
<dbReference type="InterPro" id="IPR027417">
    <property type="entry name" value="P-loop_NTPase"/>
</dbReference>
<dbReference type="GO" id="GO:0051301">
    <property type="term" value="P:cell division"/>
    <property type="evidence" value="ECO:0007669"/>
    <property type="project" value="UniProtKB-KW"/>
</dbReference>
<dbReference type="KEGG" id="ach:Achl_3942"/>
<keyword evidence="3" id="KW-1185">Reference proteome</keyword>
<proteinExistence type="predicted"/>
<dbReference type="SUPFAM" id="SSF52540">
    <property type="entry name" value="P-loop containing nucleoside triphosphate hydrolases"/>
    <property type="match status" value="1"/>
</dbReference>
<dbReference type="Proteomes" id="UP000002505">
    <property type="component" value="Plasmid pACHL01"/>
</dbReference>
<reference evidence="2" key="1">
    <citation type="submission" date="2009-01" db="EMBL/GenBank/DDBJ databases">
        <title>Complete sequence of plasmid1 of Arthrobacter chlorophenolicus A6.</title>
        <authorList>
            <consortium name="US DOE Joint Genome Institute"/>
            <person name="Lucas S."/>
            <person name="Copeland A."/>
            <person name="Lapidus A."/>
            <person name="Glavina del Rio T."/>
            <person name="Tice H."/>
            <person name="Bruce D."/>
            <person name="Goodwin L."/>
            <person name="Pitluck S."/>
            <person name="Goltsman E."/>
            <person name="Clum A."/>
            <person name="Larimer F."/>
            <person name="Land M."/>
            <person name="Hauser L."/>
            <person name="Kyrpides N."/>
            <person name="Mikhailova N."/>
            <person name="Jansson J."/>
            <person name="Richardson P."/>
        </authorList>
    </citation>
    <scope>NUCLEOTIDE SEQUENCE [LARGE SCALE GENOMIC DNA]</scope>
    <source>
        <strain evidence="2">A6</strain>
        <plasmid evidence="2">pACHL01</plasmid>
    </source>
</reference>
<keyword evidence="2" id="KW-0132">Cell division</keyword>
<name>B8HHJ6_PSECP</name>